<evidence type="ECO:0000313" key="2">
    <source>
        <dbReference type="Proteomes" id="UP000778523"/>
    </source>
</evidence>
<organism evidence="1 2">
    <name type="scientific">Uliginosibacterium aquaticum</name>
    <dbReference type="NCBI Taxonomy" id="2731212"/>
    <lineage>
        <taxon>Bacteria</taxon>
        <taxon>Pseudomonadati</taxon>
        <taxon>Pseudomonadota</taxon>
        <taxon>Betaproteobacteria</taxon>
        <taxon>Rhodocyclales</taxon>
        <taxon>Zoogloeaceae</taxon>
        <taxon>Uliginosibacterium</taxon>
    </lineage>
</organism>
<proteinExistence type="predicted"/>
<sequence length="67" mass="7298">MRDDSREAERLETIAELGDLLAVLREMGQRLANESHGSAYPGVQAFNALLHQAHVQLERIGEAGKGA</sequence>
<keyword evidence="2" id="KW-1185">Reference proteome</keyword>
<protein>
    <submittedName>
        <fullName evidence="1">Uncharacterized protein</fullName>
    </submittedName>
</protein>
<evidence type="ECO:0000313" key="1">
    <source>
        <dbReference type="EMBL" id="NSL54150.1"/>
    </source>
</evidence>
<comment type="caution">
    <text evidence="1">The sequence shown here is derived from an EMBL/GenBank/DDBJ whole genome shotgun (WGS) entry which is preliminary data.</text>
</comment>
<accession>A0ABX2IJC5</accession>
<reference evidence="1 2" key="1">
    <citation type="submission" date="2020-06" db="EMBL/GenBank/DDBJ databases">
        <title>Draft genome of Uliginosibacterium sp. IMCC34675.</title>
        <authorList>
            <person name="Song J."/>
        </authorList>
    </citation>
    <scope>NUCLEOTIDE SEQUENCE [LARGE SCALE GENOMIC DNA]</scope>
    <source>
        <strain evidence="1 2">IMCC34675</strain>
    </source>
</reference>
<gene>
    <name evidence="1" type="ORF">HJ583_003860</name>
</gene>
<dbReference type="Proteomes" id="UP000778523">
    <property type="component" value="Unassembled WGS sequence"/>
</dbReference>
<dbReference type="EMBL" id="JABCSC020000001">
    <property type="protein sequence ID" value="NSL54150.1"/>
    <property type="molecule type" value="Genomic_DNA"/>
</dbReference>
<name>A0ABX2IJC5_9RHOO</name>
<dbReference type="RefSeq" id="WP_170020627.1">
    <property type="nucleotide sequence ID" value="NZ_JABCSC020000001.1"/>
</dbReference>